<feature type="domain" description="F-box" evidence="1">
    <location>
        <begin position="7"/>
        <end position="53"/>
    </location>
</feature>
<name>A0A550CKV7_9AGAR</name>
<dbReference type="STRING" id="97359.A0A550CKV7"/>
<dbReference type="Gene3D" id="1.20.1280.50">
    <property type="match status" value="1"/>
</dbReference>
<organism evidence="2 3">
    <name type="scientific">Schizophyllum amplum</name>
    <dbReference type="NCBI Taxonomy" id="97359"/>
    <lineage>
        <taxon>Eukaryota</taxon>
        <taxon>Fungi</taxon>
        <taxon>Dikarya</taxon>
        <taxon>Basidiomycota</taxon>
        <taxon>Agaricomycotina</taxon>
        <taxon>Agaricomycetes</taxon>
        <taxon>Agaricomycetidae</taxon>
        <taxon>Agaricales</taxon>
        <taxon>Schizophyllaceae</taxon>
        <taxon>Schizophyllum</taxon>
    </lineage>
</organism>
<comment type="caution">
    <text evidence="2">The sequence shown here is derived from an EMBL/GenBank/DDBJ whole genome shotgun (WGS) entry which is preliminary data.</text>
</comment>
<gene>
    <name evidence="2" type="ORF">BD626DRAFT_567324</name>
</gene>
<dbReference type="SUPFAM" id="SSF81383">
    <property type="entry name" value="F-box domain"/>
    <property type="match status" value="1"/>
</dbReference>
<evidence type="ECO:0000313" key="2">
    <source>
        <dbReference type="EMBL" id="TRM65413.1"/>
    </source>
</evidence>
<proteinExistence type="predicted"/>
<protein>
    <recommendedName>
        <fullName evidence="1">F-box domain-containing protein</fullName>
    </recommendedName>
</protein>
<dbReference type="AlphaFoldDB" id="A0A550CKV7"/>
<dbReference type="EMBL" id="VDMD01000005">
    <property type="protein sequence ID" value="TRM65413.1"/>
    <property type="molecule type" value="Genomic_DNA"/>
</dbReference>
<dbReference type="InterPro" id="IPR036047">
    <property type="entry name" value="F-box-like_dom_sf"/>
</dbReference>
<keyword evidence="3" id="KW-1185">Reference proteome</keyword>
<evidence type="ECO:0000259" key="1">
    <source>
        <dbReference type="PROSITE" id="PS50181"/>
    </source>
</evidence>
<dbReference type="Pfam" id="PF12937">
    <property type="entry name" value="F-box-like"/>
    <property type="match status" value="1"/>
</dbReference>
<dbReference type="OrthoDB" id="3211970at2759"/>
<reference evidence="2 3" key="1">
    <citation type="journal article" date="2019" name="New Phytol.">
        <title>Comparative genomics reveals unique wood-decay strategies and fruiting body development in the Schizophyllaceae.</title>
        <authorList>
            <person name="Almasi E."/>
            <person name="Sahu N."/>
            <person name="Krizsan K."/>
            <person name="Balint B."/>
            <person name="Kovacs G.M."/>
            <person name="Kiss B."/>
            <person name="Cseklye J."/>
            <person name="Drula E."/>
            <person name="Henrissat B."/>
            <person name="Nagy I."/>
            <person name="Chovatia M."/>
            <person name="Adam C."/>
            <person name="LaButti K."/>
            <person name="Lipzen A."/>
            <person name="Riley R."/>
            <person name="Grigoriev I.V."/>
            <person name="Nagy L.G."/>
        </authorList>
    </citation>
    <scope>NUCLEOTIDE SEQUENCE [LARGE SCALE GENOMIC DNA]</scope>
    <source>
        <strain evidence="2 3">NL-1724</strain>
    </source>
</reference>
<accession>A0A550CKV7</accession>
<dbReference type="PROSITE" id="PS50181">
    <property type="entry name" value="FBOX"/>
    <property type="match status" value="1"/>
</dbReference>
<dbReference type="InterPro" id="IPR001810">
    <property type="entry name" value="F-box_dom"/>
</dbReference>
<dbReference type="Proteomes" id="UP000320762">
    <property type="component" value="Unassembled WGS sequence"/>
</dbReference>
<sequence length="638" mass="70243">MDVDREPLALTSLPEEIILQILAISAVKDIYSVRCTCSRLHNITQQKILWITLLRDTVASYPVPRDLLIKGADDPEKVWRHYAGVARTWLRTRSQGPINMLRDHNASKEPLLGLELFLDQWLLIVKASTVEVWHTSLREVGTQSVSRRTAVLSFAESVRWTSYAAAVENEQSLVVVLTNGGQNVERNSEVFRVPLRIPMYNVRPTSSFLSVPNYPLQKTAQAVDPSARQIAFSRPGAVDLVRYPDASVTYVRYASISTEREDLEELWNGIVAIRFVREHVLIVRARSVQVYRNPLYDAAPPPNNRDHPEAPPCVQHFFPGHSFRQVSVSAVTPRPGEPAIYRVQLLANEVLQGLFLFEITLVFPAGARSTLPFLDVRLRGVYALSMNAASQTQSDRYSMKPRLAAFMRLAAPEMMQGQTADNRYQTVSARGFVSAFALGPQARRGIWVERRRGSTLREIFAWDWRKCMSVVVPSPYGGGQIAEERGGPVAAGNPFGAPVGQTRRGAGTGVMPNGGRGAAPNAGRGAVPIAGRGAMPMTNAGRGAAPNTGRGALPYSGRGLMVNDGRSPVPNVGMGGTPSVVERPRDMTGMGVYTRESYDLREDITHCTFSETEGYIYFGTRAGAVFMLTPAARIQPAR</sequence>
<evidence type="ECO:0000313" key="3">
    <source>
        <dbReference type="Proteomes" id="UP000320762"/>
    </source>
</evidence>